<dbReference type="OrthoDB" id="9798071at2"/>
<gene>
    <name evidence="1" type="ordered locus">Hden_0018</name>
</gene>
<dbReference type="Pfam" id="PF07750">
    <property type="entry name" value="GcrA"/>
    <property type="match status" value="1"/>
</dbReference>
<dbReference type="AlphaFoldDB" id="D8JPF5"/>
<dbReference type="EMBL" id="CP002083">
    <property type="protein sequence ID" value="ADJ21846.1"/>
    <property type="molecule type" value="Genomic_DNA"/>
</dbReference>
<dbReference type="InterPro" id="IPR011681">
    <property type="entry name" value="GcrA"/>
</dbReference>
<dbReference type="KEGG" id="hdn:Hden_0018"/>
<name>D8JPF5_HYPDA</name>
<dbReference type="HOGENOM" id="CLU_096417_1_0_5"/>
<proteinExistence type="predicted"/>
<evidence type="ECO:0000313" key="2">
    <source>
        <dbReference type="Proteomes" id="UP000002033"/>
    </source>
</evidence>
<keyword evidence="2" id="KW-1185">Reference proteome</keyword>
<evidence type="ECO:0000313" key="1">
    <source>
        <dbReference type="EMBL" id="ADJ21846.1"/>
    </source>
</evidence>
<accession>D8JPF5</accession>
<sequence>MSWTDERVDLLKKLWSEGLSASQIAGRLGSVTRNAVIGKVHRLGLSGRATTSRMKTHRPRSRMVNAKRPVKPRFAQSGNPAVRALYMDTEAYVPPAEEIEIPLAERKTIQTLTECSCRWPIGDPQTAEFHFCGRNKVPLLPYCEVHARRAFQPVAPRRRERTEIESPVAITSAVLATADPKQRA</sequence>
<organism evidence="1 2">
    <name type="scientific">Hyphomicrobium denitrificans (strain ATCC 51888 / DSM 1869 / NCIMB 11706 / TK 0415)</name>
    <dbReference type="NCBI Taxonomy" id="582899"/>
    <lineage>
        <taxon>Bacteria</taxon>
        <taxon>Pseudomonadati</taxon>
        <taxon>Pseudomonadota</taxon>
        <taxon>Alphaproteobacteria</taxon>
        <taxon>Hyphomicrobiales</taxon>
        <taxon>Hyphomicrobiaceae</taxon>
        <taxon>Hyphomicrobium</taxon>
    </lineage>
</organism>
<dbReference type="Gene3D" id="1.10.10.60">
    <property type="entry name" value="Homeodomain-like"/>
    <property type="match status" value="1"/>
</dbReference>
<dbReference type="eggNOG" id="COG5352">
    <property type="taxonomic scope" value="Bacteria"/>
</dbReference>
<dbReference type="Proteomes" id="UP000002033">
    <property type="component" value="Chromosome"/>
</dbReference>
<dbReference type="RefSeq" id="WP_013214065.1">
    <property type="nucleotide sequence ID" value="NC_014313.1"/>
</dbReference>
<protein>
    <submittedName>
        <fullName evidence="1">GcrA cell cycle regulator</fullName>
    </submittedName>
</protein>
<dbReference type="STRING" id="582899.Hden_0018"/>
<reference evidence="2" key="1">
    <citation type="journal article" date="2011" name="J. Bacteriol.">
        <title>Genome sequences of eight morphologically diverse alphaproteobacteria.</title>
        <authorList>
            <consortium name="US DOE Joint Genome Institute"/>
            <person name="Brown P.J."/>
            <person name="Kysela D.T."/>
            <person name="Buechlein A."/>
            <person name="Hemmerich C."/>
            <person name="Brun Y.V."/>
        </authorList>
    </citation>
    <scope>NUCLEOTIDE SEQUENCE [LARGE SCALE GENOMIC DNA]</scope>
    <source>
        <strain evidence="2">ATCC 51888 / DSM 1869 / NCIB 11706 / TK 0415</strain>
    </source>
</reference>